<reference evidence="3 4" key="1">
    <citation type="submission" date="2018-08" db="EMBL/GenBank/DDBJ databases">
        <title>Genomic investigation of the strawberry pathogen Phytophthora fragariae indicates pathogenicity is determined by transcriptional variation in three key races.</title>
        <authorList>
            <person name="Adams T.M."/>
            <person name="Armitage A.D."/>
            <person name="Sobczyk M.K."/>
            <person name="Bates H.J."/>
            <person name="Dunwell J.M."/>
            <person name="Nellist C.F."/>
            <person name="Harrison R.J."/>
        </authorList>
    </citation>
    <scope>NUCLEOTIDE SEQUENCE [LARGE SCALE GENOMIC DNA]</scope>
    <source>
        <strain evidence="3 4">SCRP333</strain>
    </source>
</reference>
<feature type="transmembrane region" description="Helical" evidence="1">
    <location>
        <begin position="169"/>
        <end position="188"/>
    </location>
</feature>
<dbReference type="AlphaFoldDB" id="A0A6A4FR25"/>
<evidence type="ECO:0000313" key="4">
    <source>
        <dbReference type="Proteomes" id="UP000434957"/>
    </source>
</evidence>
<sequence>MTQYRRILTRGCEKRCIKNRAEATTTFLTGYMKMSKDCQRTSLITALATCSGLSEGGQGHRFTGARTRYSYVLPLVGSVYRTAFQTVFNVSNNTITRHRNQVKRGEFALPALPAHGNTGNKHAQFVDEEAMKAFILRLAETHADVVPVRFRYQKPGNGMTSRQSTTKEYLLLPAYFSWVMMLGWYVAWANDARAHFKEPSVTSFTTILERICPNIPIRSTRDNLCDDCVIYRNMMGPEPSVEDTEAITAHVRNNYVLQFLLFLVHTGSLQSAKLSFLVKGHTKNHCDRHFGYIKRYYAKQDL</sequence>
<proteinExistence type="predicted"/>
<dbReference type="EMBL" id="QXFT01000255">
    <property type="protein sequence ID" value="KAE9349349.1"/>
    <property type="molecule type" value="Genomic_DNA"/>
</dbReference>
<evidence type="ECO:0000256" key="1">
    <source>
        <dbReference type="SAM" id="Phobius"/>
    </source>
</evidence>
<name>A0A6A4FR25_9STRA</name>
<organism evidence="3 4">
    <name type="scientific">Phytophthora rubi</name>
    <dbReference type="NCBI Taxonomy" id="129364"/>
    <lineage>
        <taxon>Eukaryota</taxon>
        <taxon>Sar</taxon>
        <taxon>Stramenopiles</taxon>
        <taxon>Oomycota</taxon>
        <taxon>Peronosporomycetes</taxon>
        <taxon>Peronosporales</taxon>
        <taxon>Peronosporaceae</taxon>
        <taxon>Phytophthora</taxon>
    </lineage>
</organism>
<keyword evidence="1" id="KW-0812">Transmembrane</keyword>
<dbReference type="PANTHER" id="PTHR34415">
    <property type="entry name" value="INTEGRASE CATALYTIC DOMAIN-CONTAINING PROTEIN"/>
    <property type="match status" value="1"/>
</dbReference>
<comment type="caution">
    <text evidence="3">The sequence shown here is derived from an EMBL/GenBank/DDBJ whole genome shotgun (WGS) entry which is preliminary data.</text>
</comment>
<feature type="domain" description="DUF7869" evidence="2">
    <location>
        <begin position="252"/>
        <end position="301"/>
    </location>
</feature>
<dbReference type="Pfam" id="PF25273">
    <property type="entry name" value="DUF7869"/>
    <property type="match status" value="1"/>
</dbReference>
<evidence type="ECO:0000259" key="2">
    <source>
        <dbReference type="Pfam" id="PF25273"/>
    </source>
</evidence>
<evidence type="ECO:0000313" key="3">
    <source>
        <dbReference type="EMBL" id="KAE9349349.1"/>
    </source>
</evidence>
<dbReference type="PANTHER" id="PTHR34415:SF1">
    <property type="entry name" value="INTEGRASE CATALYTIC DOMAIN-CONTAINING PROTEIN"/>
    <property type="match status" value="1"/>
</dbReference>
<keyword evidence="4" id="KW-1185">Reference proteome</keyword>
<protein>
    <recommendedName>
        <fullName evidence="2">DUF7869 domain-containing protein</fullName>
    </recommendedName>
</protein>
<dbReference type="InterPro" id="IPR057191">
    <property type="entry name" value="DUF7869"/>
</dbReference>
<gene>
    <name evidence="3" type="ORF">PR003_g5932</name>
</gene>
<accession>A0A6A4FR25</accession>
<keyword evidence="1" id="KW-0472">Membrane</keyword>
<keyword evidence="1" id="KW-1133">Transmembrane helix</keyword>
<dbReference type="Proteomes" id="UP000434957">
    <property type="component" value="Unassembled WGS sequence"/>
</dbReference>